<keyword evidence="2" id="KW-1185">Reference proteome</keyword>
<dbReference type="EMBL" id="JAYGGQ010000001">
    <property type="protein sequence ID" value="MEA5453265.1"/>
    <property type="molecule type" value="Genomic_DNA"/>
</dbReference>
<evidence type="ECO:0000313" key="1">
    <source>
        <dbReference type="EMBL" id="MEA5453265.1"/>
    </source>
</evidence>
<name>A0ABU5T0U6_9MICC</name>
<sequence>MAGSEPIHVQVYGDSEPATRATVDKLRLLGIEPEVTPAAKGRAFMRYQNYTMTPVVLVWIGEGKRRHVYMSWEGHNPHMLELAARIGNEDG</sequence>
<dbReference type="RefSeq" id="WP_323277034.1">
    <property type="nucleotide sequence ID" value="NZ_JAYGGQ010000001.1"/>
</dbReference>
<gene>
    <name evidence="1" type="ORF">SPF06_00885</name>
</gene>
<comment type="caution">
    <text evidence="1">The sequence shown here is derived from an EMBL/GenBank/DDBJ whole genome shotgun (WGS) entry which is preliminary data.</text>
</comment>
<organism evidence="1 2">
    <name type="scientific">Sinomonas terricola</name>
    <dbReference type="NCBI Taxonomy" id="3110330"/>
    <lineage>
        <taxon>Bacteria</taxon>
        <taxon>Bacillati</taxon>
        <taxon>Actinomycetota</taxon>
        <taxon>Actinomycetes</taxon>
        <taxon>Micrococcales</taxon>
        <taxon>Micrococcaceae</taxon>
        <taxon>Sinomonas</taxon>
    </lineage>
</organism>
<protein>
    <submittedName>
        <fullName evidence="1">Uncharacterized protein</fullName>
    </submittedName>
</protein>
<accession>A0ABU5T0U6</accession>
<evidence type="ECO:0000313" key="2">
    <source>
        <dbReference type="Proteomes" id="UP001304769"/>
    </source>
</evidence>
<dbReference type="Proteomes" id="UP001304769">
    <property type="component" value="Unassembled WGS sequence"/>
</dbReference>
<proteinExistence type="predicted"/>
<reference evidence="1 2" key="1">
    <citation type="submission" date="2023-12" db="EMBL/GenBank/DDBJ databases">
        <title>Sinomonas terricola sp. nov, isolated from litchi orchard soil in Guangdong, PR China.</title>
        <authorList>
            <person name="Jiaxin W."/>
            <person name="Yang Z."/>
            <person name="Honghui Z."/>
        </authorList>
    </citation>
    <scope>NUCLEOTIDE SEQUENCE [LARGE SCALE GENOMIC DNA]</scope>
    <source>
        <strain evidence="1 2">JGH33</strain>
    </source>
</reference>